<dbReference type="PANTHER" id="PTHR33121">
    <property type="entry name" value="CYCLIC DI-GMP PHOSPHODIESTERASE PDEF"/>
    <property type="match status" value="1"/>
</dbReference>
<accession>I2B6S0</accession>
<dbReference type="InterPro" id="IPR035919">
    <property type="entry name" value="EAL_sf"/>
</dbReference>
<feature type="transmembrane region" description="Helical" evidence="6">
    <location>
        <begin position="89"/>
        <end position="110"/>
    </location>
</feature>
<dbReference type="Proteomes" id="UP000001955">
    <property type="component" value="Chromosome"/>
</dbReference>
<comment type="subcellular location">
    <subcellularLocation>
        <location evidence="1">Cell membrane</location>
        <topology evidence="1">Multi-pass membrane protein</topology>
    </subcellularLocation>
</comment>
<dbReference type="SMART" id="SM00267">
    <property type="entry name" value="GGDEF"/>
    <property type="match status" value="1"/>
</dbReference>
<dbReference type="InterPro" id="IPR000160">
    <property type="entry name" value="GGDEF_dom"/>
</dbReference>
<reference evidence="8 9" key="1">
    <citation type="journal article" date="2012" name="J. Bacteriol.">
        <title>Complete genome sequence of the B12-producing Shimwellia blattae strain DSM 4481, isolated from a cockroach.</title>
        <authorList>
            <person name="Brzuszkiewicz E."/>
            <person name="Waschkowitz T."/>
            <person name="Wiezer A."/>
            <person name="Daniel R."/>
        </authorList>
    </citation>
    <scope>NUCLEOTIDE SEQUENCE [LARGE SCALE GENOMIC DNA]</scope>
    <source>
        <strain evidence="9">ATCC 29907 / DSM 4481 / JCM 1650 / NBRC 105725 / CDC 9005-74</strain>
    </source>
</reference>
<feature type="transmembrane region" description="Helical" evidence="6">
    <location>
        <begin position="20"/>
        <end position="36"/>
    </location>
</feature>
<feature type="transmembrane region" description="Helical" evidence="6">
    <location>
        <begin position="174"/>
        <end position="196"/>
    </location>
</feature>
<feature type="domain" description="EAL" evidence="7">
    <location>
        <begin position="494"/>
        <end position="737"/>
    </location>
</feature>
<dbReference type="GO" id="GO:0071111">
    <property type="term" value="F:cyclic-guanylate-specific phosphodiesterase activity"/>
    <property type="evidence" value="ECO:0007669"/>
    <property type="project" value="InterPro"/>
</dbReference>
<evidence type="ECO:0000256" key="6">
    <source>
        <dbReference type="SAM" id="Phobius"/>
    </source>
</evidence>
<feature type="transmembrane region" description="Helical" evidence="6">
    <location>
        <begin position="267"/>
        <end position="289"/>
    </location>
</feature>
<feature type="transmembrane region" description="Helical" evidence="6">
    <location>
        <begin position="295"/>
        <end position="314"/>
    </location>
</feature>
<protein>
    <submittedName>
        <fullName evidence="8">Putative diguanylate cyclase</fullName>
    </submittedName>
</protein>
<dbReference type="InterPro" id="IPR043128">
    <property type="entry name" value="Rev_trsase/Diguanyl_cyclase"/>
</dbReference>
<feature type="transmembrane region" description="Helical" evidence="6">
    <location>
        <begin position="241"/>
        <end position="260"/>
    </location>
</feature>
<dbReference type="EMBL" id="CP001560">
    <property type="protein sequence ID" value="AFJ46224.1"/>
    <property type="molecule type" value="Genomic_DNA"/>
</dbReference>
<proteinExistence type="predicted"/>
<evidence type="ECO:0000313" key="9">
    <source>
        <dbReference type="Proteomes" id="UP000001955"/>
    </source>
</evidence>
<dbReference type="Pfam" id="PF00563">
    <property type="entry name" value="EAL"/>
    <property type="match status" value="1"/>
</dbReference>
<sequence>MDTKKIVMFLNSPVFLKRSMLSLILLAVLFPVTRLVSPAAIIDDEHIFLAWLPMGAILAVTLLFGWAAILPVFLSSLFSCYMFVGLDGLQSSAIALSLTLPVGLTSALMYSRKGRRWRYGILSRGLGQRLFWLCFFTPCCTKICMLIMGYLIPFPDAMAGYLGKGTMLVGITDILSLIASALIFTPLFYYPLRMLISPVFARSFWQMSIARNFRKEVRIYTVCWCLFLICFLLLFCIHSKTIFISSYLIPFLFIFFTHGIQRLTREFVSLMWVATSWALLSWNQGFLYGVQGDDALSFVLSAFISFTVCMLYMMQVYHRNERLRRVYLSLALTDPLTQLPNMRAMEQHIATWKQGALCCLRMNNLDFLSRHYGMMMRVHCKRVATRTMAPYLQEGELIFQLPGNELLMFLRGGDIEGRLSAKMALLNNRKIPWNNTLLDVEYSASWGAVSRPGPDELQRLLGQLSYLSELASTSGGVVGLDSQLEVVEGQTSAMVRMLRIVRETIEQDKLELYIQPIVNRKGAGYNEILTRIHYDGDIITPGEFMPVVAEFNLSVRFDMQVISRLVSWLSQYDRGGSDALFSVNLMPLTLMTKDVAANIVALFRRTGVPVSRVIIEVTEAQAFSDDDIPLENIRYLRRSGFRIAIDDFGTGYANYARLKNLEADIIKIDGSFIRDICVSNVDYLIVNSICQLAKARGLTVVAEFVESEEQRNLLLAMRVDYLQGYLLGKPRPLNSLC</sequence>
<dbReference type="PROSITE" id="PS50883">
    <property type="entry name" value="EAL"/>
    <property type="match status" value="1"/>
</dbReference>
<keyword evidence="2" id="KW-1003">Cell membrane</keyword>
<dbReference type="PATRIC" id="fig|630626.3.peg.1080"/>
<evidence type="ECO:0000313" key="8">
    <source>
        <dbReference type="EMBL" id="AFJ46224.1"/>
    </source>
</evidence>
<evidence type="ECO:0000259" key="7">
    <source>
        <dbReference type="PROSITE" id="PS50883"/>
    </source>
</evidence>
<keyword evidence="3 6" id="KW-0812">Transmembrane</keyword>
<dbReference type="Pfam" id="PF05231">
    <property type="entry name" value="MASE1"/>
    <property type="match status" value="1"/>
</dbReference>
<evidence type="ECO:0000256" key="2">
    <source>
        <dbReference type="ARBA" id="ARBA00022475"/>
    </source>
</evidence>
<evidence type="ECO:0000256" key="3">
    <source>
        <dbReference type="ARBA" id="ARBA00022692"/>
    </source>
</evidence>
<dbReference type="InterPro" id="IPR007895">
    <property type="entry name" value="MASE1"/>
</dbReference>
<dbReference type="PANTHER" id="PTHR33121:SF74">
    <property type="entry name" value="CYCLIC DI-GMP PHOSPHODIESTERASE PDEA-RELATED"/>
    <property type="match status" value="1"/>
</dbReference>
<evidence type="ECO:0000256" key="1">
    <source>
        <dbReference type="ARBA" id="ARBA00004651"/>
    </source>
</evidence>
<gene>
    <name evidence="8" type="primary">yfeA</name>
    <name evidence="8" type="ordered locus">EBL_c11200</name>
</gene>
<dbReference type="InterPro" id="IPR050706">
    <property type="entry name" value="Cyclic-di-GMP_PDE-like"/>
</dbReference>
<dbReference type="HOGENOM" id="CLU_023566_2_0_6"/>
<dbReference type="eggNOG" id="COG2199">
    <property type="taxonomic scope" value="Bacteria"/>
</dbReference>
<keyword evidence="5 6" id="KW-0472">Membrane</keyword>
<dbReference type="GO" id="GO:0005886">
    <property type="term" value="C:plasma membrane"/>
    <property type="evidence" value="ECO:0007669"/>
    <property type="project" value="UniProtKB-SubCell"/>
</dbReference>
<feature type="transmembrane region" description="Helical" evidence="6">
    <location>
        <begin position="48"/>
        <end position="69"/>
    </location>
</feature>
<keyword evidence="4 6" id="KW-1133">Transmembrane helix</keyword>
<name>I2B6S0_SHIBC</name>
<organism evidence="8 9">
    <name type="scientific">Shimwellia blattae (strain ATCC 29907 / DSM 4481 / JCM 1650 / NBRC 105725 / CDC 9005-74)</name>
    <name type="common">Escherichia blattae</name>
    <dbReference type="NCBI Taxonomy" id="630626"/>
    <lineage>
        <taxon>Bacteria</taxon>
        <taxon>Pseudomonadati</taxon>
        <taxon>Pseudomonadota</taxon>
        <taxon>Gammaproteobacteria</taxon>
        <taxon>Enterobacterales</taxon>
        <taxon>Enterobacteriaceae</taxon>
        <taxon>Shimwellia</taxon>
    </lineage>
</organism>
<feature type="transmembrane region" description="Helical" evidence="6">
    <location>
        <begin position="217"/>
        <end position="235"/>
    </location>
</feature>
<dbReference type="Gene3D" id="3.30.70.270">
    <property type="match status" value="1"/>
</dbReference>
<feature type="transmembrane region" description="Helical" evidence="6">
    <location>
        <begin position="130"/>
        <end position="154"/>
    </location>
</feature>
<dbReference type="RefSeq" id="WP_014715891.1">
    <property type="nucleotide sequence ID" value="NZ_BAHA01000012.1"/>
</dbReference>
<dbReference type="Gene3D" id="3.20.20.450">
    <property type="entry name" value="EAL domain"/>
    <property type="match status" value="1"/>
</dbReference>
<dbReference type="KEGG" id="ebt:EBL_c11200"/>
<dbReference type="SMART" id="SM00052">
    <property type="entry name" value="EAL"/>
    <property type="match status" value="1"/>
</dbReference>
<dbReference type="InterPro" id="IPR001633">
    <property type="entry name" value="EAL_dom"/>
</dbReference>
<keyword evidence="9" id="KW-1185">Reference proteome</keyword>
<dbReference type="SUPFAM" id="SSF141868">
    <property type="entry name" value="EAL domain-like"/>
    <property type="match status" value="1"/>
</dbReference>
<dbReference type="SUPFAM" id="SSF55073">
    <property type="entry name" value="Nucleotide cyclase"/>
    <property type="match status" value="1"/>
</dbReference>
<dbReference type="AlphaFoldDB" id="I2B6S0"/>
<dbReference type="InterPro" id="IPR029787">
    <property type="entry name" value="Nucleotide_cyclase"/>
</dbReference>
<dbReference type="STRING" id="630626.EBL_c11200"/>
<dbReference type="eggNOG" id="COG2200">
    <property type="taxonomic scope" value="Bacteria"/>
</dbReference>
<evidence type="ECO:0000256" key="4">
    <source>
        <dbReference type="ARBA" id="ARBA00022989"/>
    </source>
</evidence>
<dbReference type="CDD" id="cd01948">
    <property type="entry name" value="EAL"/>
    <property type="match status" value="1"/>
</dbReference>
<evidence type="ECO:0000256" key="5">
    <source>
        <dbReference type="ARBA" id="ARBA00023136"/>
    </source>
</evidence>